<dbReference type="PANTHER" id="PTHR36448">
    <property type="entry name" value="BLR7373 PROTEIN"/>
    <property type="match status" value="1"/>
</dbReference>
<dbReference type="SUPFAM" id="SSF51182">
    <property type="entry name" value="RmlC-like cupins"/>
    <property type="match status" value="1"/>
</dbReference>
<dbReference type="AlphaFoldDB" id="A0A177FG10"/>
<name>A0A177FG10_9EURO</name>
<gene>
    <name evidence="1" type="ORF">AYO21_02979</name>
</gene>
<dbReference type="GeneID" id="34598151"/>
<protein>
    <recommendedName>
        <fullName evidence="3">Cupin type-1 domain-containing protein</fullName>
    </recommendedName>
</protein>
<proteinExistence type="predicted"/>
<sequence>MAEVKEYLLKPTSLVPNSPLSLLHYKKVLGQGQLEPKGVQRIFARNGWEVQWLVRYGSTQRSHYHSAVHECMAVLSGTATIRFGVADTVEDMQENTWGSGSEAGGVEVSAEPGDLFIIPAGVAHKTYDAKPAMDFLRLTGGDGRSPGSDEKAAALLDGIVLSGFTMIGAYPVDGAPWDFSEGGEHAGRYDEVWKVPVPAKDPVFGESPVGLCGFWGKKKGGEMLEKLVSRSSL</sequence>
<dbReference type="InterPro" id="IPR047121">
    <property type="entry name" value="YjiB-like"/>
</dbReference>
<dbReference type="EMBL" id="LVKK01000014">
    <property type="protein sequence ID" value="OAG42696.1"/>
    <property type="molecule type" value="Genomic_DNA"/>
</dbReference>
<evidence type="ECO:0008006" key="3">
    <source>
        <dbReference type="Google" id="ProtNLM"/>
    </source>
</evidence>
<accession>A0A177FG10</accession>
<reference evidence="1 2" key="1">
    <citation type="submission" date="2016-03" db="EMBL/GenBank/DDBJ databases">
        <title>Draft genome sequence of the Fonsecaea monophora CBS 269.37.</title>
        <authorList>
            <person name="Bombassaro A."/>
            <person name="Vinicius W.A."/>
            <person name="De Hoog S."/>
            <person name="Sun J."/>
            <person name="Souza E.M."/>
            <person name="Raittz R.T."/>
            <person name="Costa F."/>
            <person name="Leao A.C."/>
            <person name="Tadra-Sfeir M.Z."/>
            <person name="Baura V."/>
            <person name="Balsanelli E."/>
            <person name="Pedrosa F.O."/>
            <person name="Moreno L.F."/>
            <person name="Steffens M.B."/>
            <person name="Xi L."/>
            <person name="Bocca A.L."/>
            <person name="Felipe M.S."/>
            <person name="Teixeira M."/>
            <person name="Telles Filho F.Q."/>
            <person name="Azevedo C.M."/>
            <person name="Gomes R."/>
            <person name="Vicente V.A."/>
        </authorList>
    </citation>
    <scope>NUCLEOTIDE SEQUENCE [LARGE SCALE GENOMIC DNA]</scope>
    <source>
        <strain evidence="1 2">CBS 269.37</strain>
    </source>
</reference>
<evidence type="ECO:0000313" key="2">
    <source>
        <dbReference type="Proteomes" id="UP000077002"/>
    </source>
</evidence>
<dbReference type="Gene3D" id="2.60.120.10">
    <property type="entry name" value="Jelly Rolls"/>
    <property type="match status" value="1"/>
</dbReference>
<dbReference type="PANTHER" id="PTHR36448:SF3">
    <property type="entry name" value="CUPIN TYPE-2 DOMAIN-CONTAINING PROTEIN"/>
    <property type="match status" value="1"/>
</dbReference>
<evidence type="ECO:0000313" key="1">
    <source>
        <dbReference type="EMBL" id="OAG42696.1"/>
    </source>
</evidence>
<dbReference type="Proteomes" id="UP000077002">
    <property type="component" value="Unassembled WGS sequence"/>
</dbReference>
<dbReference type="CDD" id="cd02219">
    <property type="entry name" value="cupin_YjlB-like"/>
    <property type="match status" value="1"/>
</dbReference>
<keyword evidence="2" id="KW-1185">Reference proteome</keyword>
<comment type="caution">
    <text evidence="1">The sequence shown here is derived from an EMBL/GenBank/DDBJ whole genome shotgun (WGS) entry which is preliminary data.</text>
</comment>
<organism evidence="1 2">
    <name type="scientific">Fonsecaea monophora</name>
    <dbReference type="NCBI Taxonomy" id="254056"/>
    <lineage>
        <taxon>Eukaryota</taxon>
        <taxon>Fungi</taxon>
        <taxon>Dikarya</taxon>
        <taxon>Ascomycota</taxon>
        <taxon>Pezizomycotina</taxon>
        <taxon>Eurotiomycetes</taxon>
        <taxon>Chaetothyriomycetidae</taxon>
        <taxon>Chaetothyriales</taxon>
        <taxon>Herpotrichiellaceae</taxon>
        <taxon>Fonsecaea</taxon>
    </lineage>
</organism>
<dbReference type="InterPro" id="IPR014710">
    <property type="entry name" value="RmlC-like_jellyroll"/>
</dbReference>
<dbReference type="OrthoDB" id="2446447at2759"/>
<dbReference type="RefSeq" id="XP_022514648.1">
    <property type="nucleotide sequence ID" value="XM_022652954.1"/>
</dbReference>
<dbReference type="InterPro" id="IPR011051">
    <property type="entry name" value="RmlC_Cupin_sf"/>
</dbReference>